<dbReference type="PIRSF" id="PIRSF000414">
    <property type="entry name" value="AICARFT_IMPCHas"/>
    <property type="match status" value="1"/>
</dbReference>
<organism evidence="3 4">
    <name type="scientific">Helicobacter saguini</name>
    <dbReference type="NCBI Taxonomy" id="1548018"/>
    <lineage>
        <taxon>Bacteria</taxon>
        <taxon>Pseudomonadati</taxon>
        <taxon>Campylobacterota</taxon>
        <taxon>Epsilonproteobacteria</taxon>
        <taxon>Campylobacterales</taxon>
        <taxon>Helicobacteraceae</taxon>
        <taxon>Helicobacter</taxon>
    </lineage>
</organism>
<dbReference type="Pfam" id="PF01808">
    <property type="entry name" value="AICARFT_IMPCHas"/>
    <property type="match status" value="1"/>
</dbReference>
<keyword evidence="4" id="KW-1185">Reference proteome</keyword>
<evidence type="ECO:0000313" key="4">
    <source>
        <dbReference type="Proteomes" id="UP000029714"/>
    </source>
</evidence>
<feature type="region of interest" description="Disordered" evidence="1">
    <location>
        <begin position="44"/>
        <end position="64"/>
    </location>
</feature>
<dbReference type="AlphaFoldDB" id="A0A347VM62"/>
<proteinExistence type="predicted"/>
<dbReference type="GO" id="GO:0006189">
    <property type="term" value="P:'de novo' IMP biosynthetic process"/>
    <property type="evidence" value="ECO:0007669"/>
    <property type="project" value="TreeGrafter"/>
</dbReference>
<dbReference type="OrthoDB" id="9802065at2"/>
<gene>
    <name evidence="2" type="ORF">DCO61_06260</name>
    <name evidence="3" type="ORF">LS64_006325</name>
</gene>
<dbReference type="SMART" id="SM00798">
    <property type="entry name" value="AICARFT_IMPCHas"/>
    <property type="match status" value="1"/>
</dbReference>
<keyword evidence="3" id="KW-0808">Transferase</keyword>
<dbReference type="Gene3D" id="3.40.50.1380">
    <property type="entry name" value="Methylglyoxal synthase-like domain"/>
    <property type="match status" value="2"/>
</dbReference>
<dbReference type="InterPro" id="IPR016193">
    <property type="entry name" value="Cytidine_deaminase-like"/>
</dbReference>
<dbReference type="EMBL" id="QBIU01000001">
    <property type="protein sequence ID" value="MWV69616.1"/>
    <property type="molecule type" value="Genomic_DNA"/>
</dbReference>
<dbReference type="Proteomes" id="UP000029714">
    <property type="component" value="Unassembled WGS sequence"/>
</dbReference>
<reference evidence="3" key="3">
    <citation type="submission" date="2018-04" db="EMBL/GenBank/DDBJ databases">
        <authorList>
            <person name="Sheh A."/>
            <person name="Shen Z."/>
            <person name="Mannion A.J."/>
            <person name="Fox J.G."/>
        </authorList>
    </citation>
    <scope>NUCLEOTIDE SEQUENCE</scope>
    <source>
        <strain evidence="3">MIT 97-6194</strain>
    </source>
</reference>
<reference evidence="3 4" key="2">
    <citation type="journal article" date="2016" name="Infect. Immun.">
        <title>Helicobacter saguini, a Novel Helicobacter Isolated from Cotton-Top Tamarins with Ulcerative Colitis, Has Proinflammatory Properties and Induces Typhlocolitis and Dysplasia in Gnotobiotic IL-10-/- Mice.</title>
        <authorList>
            <person name="Shen Z."/>
            <person name="Mannion A."/>
            <person name="Whary M.T."/>
            <person name="Muthupalani S."/>
            <person name="Sheh A."/>
            <person name="Feng Y."/>
            <person name="Gong G."/>
            <person name="Vandamme P."/>
            <person name="Holcombe H.R."/>
            <person name="Paster B.J."/>
            <person name="Fox J.G."/>
        </authorList>
    </citation>
    <scope>NUCLEOTIDE SEQUENCE [LARGE SCALE GENOMIC DNA]</scope>
    <source>
        <strain evidence="3 4">MIT 97-6194</strain>
    </source>
</reference>
<dbReference type="InterPro" id="IPR036914">
    <property type="entry name" value="MGS-like_dom_sf"/>
</dbReference>
<dbReference type="GO" id="GO:0004643">
    <property type="term" value="F:phosphoribosylaminoimidazolecarboxamide formyltransferase activity"/>
    <property type="evidence" value="ECO:0007669"/>
    <property type="project" value="InterPro"/>
</dbReference>
<dbReference type="EMBL" id="JRMP02000008">
    <property type="protein sequence ID" value="TLD94362.1"/>
    <property type="molecule type" value="Genomic_DNA"/>
</dbReference>
<dbReference type="PANTHER" id="PTHR11692">
    <property type="entry name" value="BIFUNCTIONAL PURINE BIOSYNTHESIS PROTEIN PURH"/>
    <property type="match status" value="1"/>
</dbReference>
<reference evidence="2 5" key="4">
    <citation type="submission" date="2019-12" db="EMBL/GenBank/DDBJ databases">
        <title>Multi-Generational Helicobacter saguini Isolates.</title>
        <authorList>
            <person name="Mannion A."/>
            <person name="Shen Z."/>
            <person name="Fox J.G."/>
        </authorList>
    </citation>
    <scope>NUCLEOTIDE SEQUENCE [LARGE SCALE GENOMIC DNA]</scope>
    <source>
        <strain evidence="2">16-048</strain>
        <strain evidence="5">16-048 (F4)</strain>
    </source>
</reference>
<protein>
    <submittedName>
        <fullName evidence="3">Bifunctional phosphoribosylaminoimidazolecarboxamide formyltransferase/IMP cyclohydrolase PurH</fullName>
    </submittedName>
</protein>
<sequence>MIRAAAKNYKDVYVVVDSNDYNAVLEVLNIEYSKSKSFENYSLESKKAKDSKKSQTKKDSKNTESTLLQNTEFNIRKIDIDTPLNFRRMLMIKAFEHTATYDSYIANYMNMRLNASFPRHIFITGKKVITTNYGENPHQNGALYEFDGFYTQHFRALKGVASFNNLTDMNAALKIATSFGDTPVACIVKHGNPCGFALRESLLESYKDALKCDSVSAYGGVLALNGVLSKALSEEILKHYIEVIVAANVTKDALDSFSHKKRIKIFVCGEKLDSKDKRLFFPRDMYDFKHIEGGFVYQNSDFIESSEVANATLMSEVSASDSQMKDLEIAYKIAALTKSNCITFVKDSMLVAIGMGMTSRVDAIYAAVKKADEMGLDLKGSVVASEAFFPFKDSIELVAKYGVAAVIQPGGSIRDKEVIDAANEHNIALYFSHKRHFLH</sequence>
<comment type="caution">
    <text evidence="3">The sequence shown here is derived from an EMBL/GenBank/DDBJ whole genome shotgun (WGS) entry which is preliminary data.</text>
</comment>
<dbReference type="InterPro" id="IPR002695">
    <property type="entry name" value="PurH-like"/>
</dbReference>
<evidence type="ECO:0000313" key="5">
    <source>
        <dbReference type="Proteomes" id="UP000477070"/>
    </source>
</evidence>
<name>A0A347VM62_9HELI</name>
<dbReference type="Proteomes" id="UP000477070">
    <property type="component" value="Unassembled WGS sequence"/>
</dbReference>
<dbReference type="PANTHER" id="PTHR11692:SF0">
    <property type="entry name" value="BIFUNCTIONAL PURINE BIOSYNTHESIS PROTEIN ATIC"/>
    <property type="match status" value="1"/>
</dbReference>
<evidence type="ECO:0000313" key="3">
    <source>
        <dbReference type="EMBL" id="TLD94362.1"/>
    </source>
</evidence>
<reference evidence="3 4" key="1">
    <citation type="journal article" date="2014" name="Genome Announc.">
        <title>Draft genome sequences of eight enterohepatic helicobacter species isolated from both laboratory and wild rodents.</title>
        <authorList>
            <person name="Sheh A."/>
            <person name="Shen Z."/>
            <person name="Fox J.G."/>
        </authorList>
    </citation>
    <scope>NUCLEOTIDE SEQUENCE [LARGE SCALE GENOMIC DNA]</scope>
    <source>
        <strain evidence="3 4">MIT 97-6194</strain>
    </source>
</reference>
<dbReference type="GO" id="GO:0005829">
    <property type="term" value="C:cytosol"/>
    <property type="evidence" value="ECO:0007669"/>
    <property type="project" value="TreeGrafter"/>
</dbReference>
<feature type="compositionally biased region" description="Basic and acidic residues" evidence="1">
    <location>
        <begin position="44"/>
        <end position="62"/>
    </location>
</feature>
<accession>A0A347VM62</accession>
<keyword evidence="3" id="KW-0378">Hydrolase</keyword>
<evidence type="ECO:0000313" key="2">
    <source>
        <dbReference type="EMBL" id="MWV69616.1"/>
    </source>
</evidence>
<dbReference type="SUPFAM" id="SSF53927">
    <property type="entry name" value="Cytidine deaminase-like"/>
    <property type="match status" value="1"/>
</dbReference>
<dbReference type="GO" id="GO:0003937">
    <property type="term" value="F:IMP cyclohydrolase activity"/>
    <property type="evidence" value="ECO:0007669"/>
    <property type="project" value="InterPro"/>
</dbReference>
<evidence type="ECO:0000256" key="1">
    <source>
        <dbReference type="SAM" id="MobiDB-lite"/>
    </source>
</evidence>
<dbReference type="InterPro" id="IPR024051">
    <property type="entry name" value="AICAR_Tfase_dup_dom_sf"/>
</dbReference>
<dbReference type="Gene3D" id="3.40.140.20">
    <property type="match status" value="2"/>
</dbReference>